<keyword evidence="1" id="KW-1133">Transmembrane helix</keyword>
<keyword evidence="4" id="KW-1185">Reference proteome</keyword>
<dbReference type="EMBL" id="BAAAJK010000018">
    <property type="protein sequence ID" value="GAA1392294.1"/>
    <property type="molecule type" value="Genomic_DNA"/>
</dbReference>
<protein>
    <recommendedName>
        <fullName evidence="2">Low molecular weight protein antigen 6 PH domain-containing protein</fullName>
    </recommendedName>
</protein>
<keyword evidence="1" id="KW-0472">Membrane</keyword>
<feature type="transmembrane region" description="Helical" evidence="1">
    <location>
        <begin position="45"/>
        <end position="62"/>
    </location>
</feature>
<sequence>MSTLGDHLGRRSWSTPAGVVALLWLLAAAAAGWLTALVGTGADPAGWLIAGVAALGFALAAASGTRARPRLEAGPEGITVRRLTWTRHVPWGRVDEVRVLRTRRLGRGSTVLELELRDADGHERLVVLGRPELGEDPQEVADALAELRP</sequence>
<proteinExistence type="predicted"/>
<name>A0ABN1XXF6_9PSEU</name>
<evidence type="ECO:0000313" key="4">
    <source>
        <dbReference type="Proteomes" id="UP001501414"/>
    </source>
</evidence>
<reference evidence="3 4" key="1">
    <citation type="journal article" date="2019" name="Int. J. Syst. Evol. Microbiol.">
        <title>The Global Catalogue of Microorganisms (GCM) 10K type strain sequencing project: providing services to taxonomists for standard genome sequencing and annotation.</title>
        <authorList>
            <consortium name="The Broad Institute Genomics Platform"/>
            <consortium name="The Broad Institute Genome Sequencing Center for Infectious Disease"/>
            <person name="Wu L."/>
            <person name="Ma J."/>
        </authorList>
    </citation>
    <scope>NUCLEOTIDE SEQUENCE [LARGE SCALE GENOMIC DNA]</scope>
    <source>
        <strain evidence="3 4">JCM 11896</strain>
    </source>
</reference>
<keyword evidence="1" id="KW-0812">Transmembrane</keyword>
<feature type="domain" description="Low molecular weight protein antigen 6 PH" evidence="2">
    <location>
        <begin position="68"/>
        <end position="148"/>
    </location>
</feature>
<evidence type="ECO:0000259" key="2">
    <source>
        <dbReference type="Pfam" id="PF10756"/>
    </source>
</evidence>
<gene>
    <name evidence="3" type="ORF">GCM10009613_36640</name>
</gene>
<feature type="transmembrane region" description="Helical" evidence="1">
    <location>
        <begin position="20"/>
        <end position="39"/>
    </location>
</feature>
<dbReference type="RefSeq" id="WP_344024043.1">
    <property type="nucleotide sequence ID" value="NZ_BAAAJK010000018.1"/>
</dbReference>
<organism evidence="3 4">
    <name type="scientific">Pseudonocardia kongjuensis</name>
    <dbReference type="NCBI Taxonomy" id="102227"/>
    <lineage>
        <taxon>Bacteria</taxon>
        <taxon>Bacillati</taxon>
        <taxon>Actinomycetota</taxon>
        <taxon>Actinomycetes</taxon>
        <taxon>Pseudonocardiales</taxon>
        <taxon>Pseudonocardiaceae</taxon>
        <taxon>Pseudonocardia</taxon>
    </lineage>
</organism>
<dbReference type="Pfam" id="PF10756">
    <property type="entry name" value="bPH_6"/>
    <property type="match status" value="1"/>
</dbReference>
<evidence type="ECO:0000256" key="1">
    <source>
        <dbReference type="SAM" id="Phobius"/>
    </source>
</evidence>
<dbReference type="InterPro" id="IPR019692">
    <property type="entry name" value="CFP-6_PH"/>
</dbReference>
<comment type="caution">
    <text evidence="3">The sequence shown here is derived from an EMBL/GenBank/DDBJ whole genome shotgun (WGS) entry which is preliminary data.</text>
</comment>
<evidence type="ECO:0000313" key="3">
    <source>
        <dbReference type="EMBL" id="GAA1392294.1"/>
    </source>
</evidence>
<dbReference type="Proteomes" id="UP001501414">
    <property type="component" value="Unassembled WGS sequence"/>
</dbReference>
<accession>A0ABN1XXF6</accession>